<dbReference type="EMBL" id="JH993001">
    <property type="protein sequence ID" value="EKX45034.1"/>
    <property type="molecule type" value="Genomic_DNA"/>
</dbReference>
<feature type="compositionally biased region" description="Acidic residues" evidence="1">
    <location>
        <begin position="392"/>
        <end position="406"/>
    </location>
</feature>
<protein>
    <submittedName>
        <fullName evidence="2 3">Uncharacterized protein</fullName>
    </submittedName>
</protein>
<feature type="region of interest" description="Disordered" evidence="1">
    <location>
        <begin position="1"/>
        <end position="59"/>
    </location>
</feature>
<feature type="compositionally biased region" description="Basic residues" evidence="1">
    <location>
        <begin position="424"/>
        <end position="434"/>
    </location>
</feature>
<reference evidence="3" key="3">
    <citation type="submission" date="2016-03" db="UniProtKB">
        <authorList>
            <consortium name="EnsemblProtists"/>
        </authorList>
    </citation>
    <scope>IDENTIFICATION</scope>
</reference>
<dbReference type="HOGENOM" id="CLU_587209_0_0_1"/>
<dbReference type="GO" id="GO:0042023">
    <property type="term" value="P:DNA endoreduplication"/>
    <property type="evidence" value="ECO:0007669"/>
    <property type="project" value="InterPro"/>
</dbReference>
<keyword evidence="4" id="KW-1185">Reference proteome</keyword>
<evidence type="ECO:0000256" key="1">
    <source>
        <dbReference type="SAM" id="MobiDB-lite"/>
    </source>
</evidence>
<evidence type="ECO:0000313" key="3">
    <source>
        <dbReference type="EnsemblProtists" id="EKX45034"/>
    </source>
</evidence>
<feature type="compositionally biased region" description="Acidic residues" evidence="1">
    <location>
        <begin position="437"/>
        <end position="446"/>
    </location>
</feature>
<reference evidence="4" key="2">
    <citation type="submission" date="2012-11" db="EMBL/GenBank/DDBJ databases">
        <authorList>
            <person name="Kuo A."/>
            <person name="Curtis B.A."/>
            <person name="Tanifuji G."/>
            <person name="Burki F."/>
            <person name="Gruber A."/>
            <person name="Irimia M."/>
            <person name="Maruyama S."/>
            <person name="Arias M.C."/>
            <person name="Ball S.G."/>
            <person name="Gile G.H."/>
            <person name="Hirakawa Y."/>
            <person name="Hopkins J.F."/>
            <person name="Rensing S.A."/>
            <person name="Schmutz J."/>
            <person name="Symeonidi A."/>
            <person name="Elias M."/>
            <person name="Eveleigh R.J."/>
            <person name="Herman E.K."/>
            <person name="Klute M.J."/>
            <person name="Nakayama T."/>
            <person name="Obornik M."/>
            <person name="Reyes-Prieto A."/>
            <person name="Armbrust E.V."/>
            <person name="Aves S.J."/>
            <person name="Beiko R.G."/>
            <person name="Coutinho P."/>
            <person name="Dacks J.B."/>
            <person name="Durnford D.G."/>
            <person name="Fast N.M."/>
            <person name="Green B.R."/>
            <person name="Grisdale C."/>
            <person name="Hempe F."/>
            <person name="Henrissat B."/>
            <person name="Hoppner M.P."/>
            <person name="Ishida K.-I."/>
            <person name="Kim E."/>
            <person name="Koreny L."/>
            <person name="Kroth P.G."/>
            <person name="Liu Y."/>
            <person name="Malik S.-B."/>
            <person name="Maier U.G."/>
            <person name="McRose D."/>
            <person name="Mock T."/>
            <person name="Neilson J.A."/>
            <person name="Onodera N.T."/>
            <person name="Poole A.M."/>
            <person name="Pritham E.J."/>
            <person name="Richards T.A."/>
            <person name="Rocap G."/>
            <person name="Roy S.W."/>
            <person name="Sarai C."/>
            <person name="Schaack S."/>
            <person name="Shirato S."/>
            <person name="Slamovits C.H."/>
            <person name="Spencer D.F."/>
            <person name="Suzuki S."/>
            <person name="Worden A.Z."/>
            <person name="Zauner S."/>
            <person name="Barry K."/>
            <person name="Bell C."/>
            <person name="Bharti A.K."/>
            <person name="Crow J.A."/>
            <person name="Grimwood J."/>
            <person name="Kramer R."/>
            <person name="Lindquist E."/>
            <person name="Lucas S."/>
            <person name="Salamov A."/>
            <person name="McFadden G.I."/>
            <person name="Lane C.E."/>
            <person name="Keeling P.J."/>
            <person name="Gray M.W."/>
            <person name="Grigoriev I.V."/>
            <person name="Archibald J.M."/>
        </authorList>
    </citation>
    <scope>NUCLEOTIDE SEQUENCE</scope>
    <source>
        <strain evidence="4">CCMP2712</strain>
    </source>
</reference>
<dbReference type="RefSeq" id="XP_005832014.1">
    <property type="nucleotide sequence ID" value="XM_005831957.1"/>
</dbReference>
<dbReference type="GeneID" id="17301608"/>
<dbReference type="eggNOG" id="ENOG502QVIA">
    <property type="taxonomic scope" value="Eukaryota"/>
</dbReference>
<dbReference type="AlphaFoldDB" id="L1JAA9"/>
<feature type="compositionally biased region" description="Acidic residues" evidence="1">
    <location>
        <begin position="271"/>
        <end position="291"/>
    </location>
</feature>
<dbReference type="InterPro" id="IPR038859">
    <property type="entry name" value="RHL1"/>
</dbReference>
<dbReference type="Proteomes" id="UP000011087">
    <property type="component" value="Unassembled WGS sequence"/>
</dbReference>
<dbReference type="GO" id="GO:0003677">
    <property type="term" value="F:DNA binding"/>
    <property type="evidence" value="ECO:0007669"/>
    <property type="project" value="InterPro"/>
</dbReference>
<dbReference type="OMA" id="ITTWTMI"/>
<organism evidence="2">
    <name type="scientific">Guillardia theta (strain CCMP2712)</name>
    <name type="common">Cryptophyte</name>
    <dbReference type="NCBI Taxonomy" id="905079"/>
    <lineage>
        <taxon>Eukaryota</taxon>
        <taxon>Cryptophyceae</taxon>
        <taxon>Pyrenomonadales</taxon>
        <taxon>Geminigeraceae</taxon>
        <taxon>Guillardia</taxon>
    </lineage>
</organism>
<feature type="region of interest" description="Disordered" evidence="1">
    <location>
        <begin position="214"/>
        <end position="449"/>
    </location>
</feature>
<proteinExistence type="predicted"/>
<dbReference type="PaxDb" id="55529-EKX45034"/>
<evidence type="ECO:0000313" key="4">
    <source>
        <dbReference type="Proteomes" id="UP000011087"/>
    </source>
</evidence>
<name>L1JAA9_GUITC</name>
<gene>
    <name evidence="2" type="ORF">GUITHDRAFT_109079</name>
</gene>
<dbReference type="EnsemblProtists" id="EKX45034">
    <property type="protein sequence ID" value="EKX45034"/>
    <property type="gene ID" value="GUITHDRAFT_109079"/>
</dbReference>
<feature type="compositionally biased region" description="Acidic residues" evidence="1">
    <location>
        <begin position="335"/>
        <end position="345"/>
    </location>
</feature>
<dbReference type="STRING" id="905079.L1JAA9"/>
<feature type="compositionally biased region" description="Low complexity" evidence="1">
    <location>
        <begin position="371"/>
        <end position="383"/>
    </location>
</feature>
<dbReference type="PANTHER" id="PTHR35698:SF2">
    <property type="entry name" value="DNA-BINDING PROTEIN RHL1"/>
    <property type="match status" value="1"/>
</dbReference>
<evidence type="ECO:0000313" key="2">
    <source>
        <dbReference type="EMBL" id="EKX45034.1"/>
    </source>
</evidence>
<sequence length="466" mass="50740">MSSDDFSAKKSKKAPKAAASKKTVDAENKSKKAKGSHTKTAEQMVTEDESRAIKKQARSLGIISSSPSCEDKEYCKLNRSKPSQQIRKHSSKKPLEIFKRANVRKNKVLFVFPGLVSVVQEGKFGQLSNMDTNPTLDIEFPQGTLRLTGTHVHSKQKYVTMLPKAKKVLAQDTFDHFVVFGGRKWLGDPSSDPTKQSSDSSALLHKDFSFDGGAGSAESSTAPLSKPSIPSANQTGNQTSIASFFDSSQGDSTRVRRAAASKGVKYSEKGSDDDDSNLVDDDDDDDDDDDANSGTRSPVKLPIPALPQIPTPTRTSTSEPRRKSSSAQPKSDTIVLDDSDDDEDSQPSQPSQKTTAQKTPKKSAGTANKQPASAKKSTPASATKTKRKAKDDDDDEDDDEYDDEDDYQAKRKPTPKKASNTPKRTPKKSTKKKKSSDDEESSEEEAVNISIRILEVMTLNVAGIQR</sequence>
<dbReference type="KEGG" id="gtt:GUITHDRAFT_109079"/>
<accession>L1JAA9</accession>
<feature type="compositionally biased region" description="Polar residues" evidence="1">
    <location>
        <begin position="217"/>
        <end position="252"/>
    </location>
</feature>
<reference evidence="2 4" key="1">
    <citation type="journal article" date="2012" name="Nature">
        <title>Algal genomes reveal evolutionary mosaicism and the fate of nucleomorphs.</title>
        <authorList>
            <consortium name="DOE Joint Genome Institute"/>
            <person name="Curtis B.A."/>
            <person name="Tanifuji G."/>
            <person name="Burki F."/>
            <person name="Gruber A."/>
            <person name="Irimia M."/>
            <person name="Maruyama S."/>
            <person name="Arias M.C."/>
            <person name="Ball S.G."/>
            <person name="Gile G.H."/>
            <person name="Hirakawa Y."/>
            <person name="Hopkins J.F."/>
            <person name="Kuo A."/>
            <person name="Rensing S.A."/>
            <person name="Schmutz J."/>
            <person name="Symeonidi A."/>
            <person name="Elias M."/>
            <person name="Eveleigh R.J."/>
            <person name="Herman E.K."/>
            <person name="Klute M.J."/>
            <person name="Nakayama T."/>
            <person name="Obornik M."/>
            <person name="Reyes-Prieto A."/>
            <person name="Armbrust E.V."/>
            <person name="Aves S.J."/>
            <person name="Beiko R.G."/>
            <person name="Coutinho P."/>
            <person name="Dacks J.B."/>
            <person name="Durnford D.G."/>
            <person name="Fast N.M."/>
            <person name="Green B.R."/>
            <person name="Grisdale C.J."/>
            <person name="Hempel F."/>
            <person name="Henrissat B."/>
            <person name="Hoppner M.P."/>
            <person name="Ishida K."/>
            <person name="Kim E."/>
            <person name="Koreny L."/>
            <person name="Kroth P.G."/>
            <person name="Liu Y."/>
            <person name="Malik S.B."/>
            <person name="Maier U.G."/>
            <person name="McRose D."/>
            <person name="Mock T."/>
            <person name="Neilson J.A."/>
            <person name="Onodera N.T."/>
            <person name="Poole A.M."/>
            <person name="Pritham E.J."/>
            <person name="Richards T.A."/>
            <person name="Rocap G."/>
            <person name="Roy S.W."/>
            <person name="Sarai C."/>
            <person name="Schaack S."/>
            <person name="Shirato S."/>
            <person name="Slamovits C.H."/>
            <person name="Spencer D.F."/>
            <person name="Suzuki S."/>
            <person name="Worden A.Z."/>
            <person name="Zauner S."/>
            <person name="Barry K."/>
            <person name="Bell C."/>
            <person name="Bharti A.K."/>
            <person name="Crow J.A."/>
            <person name="Grimwood J."/>
            <person name="Kramer R."/>
            <person name="Lindquist E."/>
            <person name="Lucas S."/>
            <person name="Salamov A."/>
            <person name="McFadden G.I."/>
            <person name="Lane C.E."/>
            <person name="Keeling P.J."/>
            <person name="Gray M.W."/>
            <person name="Grigoriev I.V."/>
            <person name="Archibald J.M."/>
        </authorList>
    </citation>
    <scope>NUCLEOTIDE SEQUENCE</scope>
    <source>
        <strain evidence="2 4">CCMP2712</strain>
    </source>
</reference>
<dbReference type="PANTHER" id="PTHR35698">
    <property type="entry name" value="DNA-BINDING PROTEIN RHL1"/>
    <property type="match status" value="1"/>
</dbReference>
<dbReference type="OrthoDB" id="568248at2759"/>